<proteinExistence type="predicted"/>
<organism evidence="1 2">
    <name type="scientific">Caerostris darwini</name>
    <dbReference type="NCBI Taxonomy" id="1538125"/>
    <lineage>
        <taxon>Eukaryota</taxon>
        <taxon>Metazoa</taxon>
        <taxon>Ecdysozoa</taxon>
        <taxon>Arthropoda</taxon>
        <taxon>Chelicerata</taxon>
        <taxon>Arachnida</taxon>
        <taxon>Araneae</taxon>
        <taxon>Araneomorphae</taxon>
        <taxon>Entelegynae</taxon>
        <taxon>Araneoidea</taxon>
        <taxon>Araneidae</taxon>
        <taxon>Caerostris</taxon>
    </lineage>
</organism>
<reference evidence="1 2" key="1">
    <citation type="submission" date="2021-06" db="EMBL/GenBank/DDBJ databases">
        <title>Caerostris darwini draft genome.</title>
        <authorList>
            <person name="Kono N."/>
            <person name="Arakawa K."/>
        </authorList>
    </citation>
    <scope>NUCLEOTIDE SEQUENCE [LARGE SCALE GENOMIC DNA]</scope>
</reference>
<keyword evidence="2" id="KW-1185">Reference proteome</keyword>
<sequence>LPTKCVGCAEPHKAQHCDRPYDLPTTCVNCGEDLAANWRGCSLCLGSKKALAKTKFSSKKMNFPAQE</sequence>
<feature type="non-terminal residue" evidence="1">
    <location>
        <position position="1"/>
    </location>
</feature>
<evidence type="ECO:0000313" key="2">
    <source>
        <dbReference type="Proteomes" id="UP001054837"/>
    </source>
</evidence>
<dbReference type="Proteomes" id="UP001054837">
    <property type="component" value="Unassembled WGS sequence"/>
</dbReference>
<accession>A0AAV4UD83</accession>
<evidence type="ECO:0000313" key="1">
    <source>
        <dbReference type="EMBL" id="GIY55470.1"/>
    </source>
</evidence>
<name>A0AAV4UD83_9ARAC</name>
<comment type="caution">
    <text evidence="1">The sequence shown here is derived from an EMBL/GenBank/DDBJ whole genome shotgun (WGS) entry which is preliminary data.</text>
</comment>
<dbReference type="EMBL" id="BPLQ01011086">
    <property type="protein sequence ID" value="GIY55470.1"/>
    <property type="molecule type" value="Genomic_DNA"/>
</dbReference>
<dbReference type="AlphaFoldDB" id="A0AAV4UD83"/>
<gene>
    <name evidence="1" type="ORF">CDAR_304261</name>
</gene>
<protein>
    <submittedName>
        <fullName evidence="1">Uncharacterized protein</fullName>
    </submittedName>
</protein>